<name>A0A6G9AND5_9BACT</name>
<keyword evidence="2" id="KW-1185">Reference proteome</keyword>
<dbReference type="KEGG" id="spib:G8759_15055"/>
<reference evidence="1 2" key="1">
    <citation type="submission" date="2020-03" db="EMBL/GenBank/DDBJ databases">
        <authorList>
            <person name="Kim M.K."/>
        </authorList>
    </citation>
    <scope>NUCLEOTIDE SEQUENCE [LARGE SCALE GENOMIC DNA]</scope>
    <source>
        <strain evidence="1 2">BT328</strain>
    </source>
</reference>
<protein>
    <submittedName>
        <fullName evidence="1">Uncharacterized protein</fullName>
    </submittedName>
</protein>
<evidence type="ECO:0000313" key="2">
    <source>
        <dbReference type="Proteomes" id="UP000501802"/>
    </source>
</evidence>
<dbReference type="Proteomes" id="UP000501802">
    <property type="component" value="Chromosome"/>
</dbReference>
<accession>A0A6G9AND5</accession>
<dbReference type="Gene3D" id="3.40.30.10">
    <property type="entry name" value="Glutaredoxin"/>
    <property type="match status" value="1"/>
</dbReference>
<organism evidence="1 2">
    <name type="scientific">Spirosoma aureum</name>
    <dbReference type="NCBI Taxonomy" id="2692134"/>
    <lineage>
        <taxon>Bacteria</taxon>
        <taxon>Pseudomonadati</taxon>
        <taxon>Bacteroidota</taxon>
        <taxon>Cytophagia</taxon>
        <taxon>Cytophagales</taxon>
        <taxon>Cytophagaceae</taxon>
        <taxon>Spirosoma</taxon>
    </lineage>
</organism>
<sequence length="92" mass="10269">MKIALTRADSAQGPLELIEYGDPTHPQSRLTRQELNAVADGMKGDVCLRYRYFPHLESTQSILGACALEAAASQHQFWSIYHALARSLTWPP</sequence>
<dbReference type="RefSeq" id="WP_167209287.1">
    <property type="nucleotide sequence ID" value="NZ_CP050063.1"/>
</dbReference>
<gene>
    <name evidence="1" type="ORF">G8759_15055</name>
</gene>
<dbReference type="AlphaFoldDB" id="A0A6G9AND5"/>
<dbReference type="EMBL" id="CP050063">
    <property type="protein sequence ID" value="QIP13834.1"/>
    <property type="molecule type" value="Genomic_DNA"/>
</dbReference>
<evidence type="ECO:0000313" key="1">
    <source>
        <dbReference type="EMBL" id="QIP13834.1"/>
    </source>
</evidence>
<proteinExistence type="predicted"/>